<keyword evidence="6" id="KW-1185">Reference proteome</keyword>
<evidence type="ECO:0000313" key="5">
    <source>
        <dbReference type="EMBL" id="MFC5463995.1"/>
    </source>
</evidence>
<feature type="domain" description="Competence protein CoiA C-terminal" evidence="4">
    <location>
        <begin position="232"/>
        <end position="378"/>
    </location>
</feature>
<accession>A0ABW0LE68</accession>
<evidence type="ECO:0000256" key="1">
    <source>
        <dbReference type="SAM" id="Phobius"/>
    </source>
</evidence>
<feature type="domain" description="Competence protein CoiA-like N-terminal" evidence="3">
    <location>
        <begin position="20"/>
        <end position="63"/>
    </location>
</feature>
<proteinExistence type="predicted"/>
<keyword evidence="1" id="KW-0812">Transmembrane</keyword>
<dbReference type="EMBL" id="JBHSMC010000001">
    <property type="protein sequence ID" value="MFC5463995.1"/>
    <property type="molecule type" value="Genomic_DNA"/>
</dbReference>
<dbReference type="PIRSF" id="PIRSF007487">
    <property type="entry name" value="Competence-induced_CoiA_bac"/>
    <property type="match status" value="1"/>
</dbReference>
<reference evidence="6" key="1">
    <citation type="journal article" date="2019" name="Int. J. Syst. Evol. Microbiol.">
        <title>The Global Catalogue of Microorganisms (GCM) 10K type strain sequencing project: providing services to taxonomists for standard genome sequencing and annotation.</title>
        <authorList>
            <consortium name="The Broad Institute Genomics Platform"/>
            <consortium name="The Broad Institute Genome Sequencing Center for Infectious Disease"/>
            <person name="Wu L."/>
            <person name="Ma J."/>
        </authorList>
    </citation>
    <scope>NUCLEOTIDE SEQUENCE [LARGE SCALE GENOMIC DNA]</scope>
    <source>
        <strain evidence="6">CGMCC 1.12237</strain>
    </source>
</reference>
<dbReference type="InterPro" id="IPR010330">
    <property type="entry name" value="CoiA_nuc"/>
</dbReference>
<dbReference type="Proteomes" id="UP001596147">
    <property type="component" value="Unassembled WGS sequence"/>
</dbReference>
<evidence type="ECO:0000259" key="2">
    <source>
        <dbReference type="Pfam" id="PF06054"/>
    </source>
</evidence>
<organism evidence="5 6">
    <name type="scientific">Lederbergia graminis</name>
    <dbReference type="NCBI Taxonomy" id="735518"/>
    <lineage>
        <taxon>Bacteria</taxon>
        <taxon>Bacillati</taxon>
        <taxon>Bacillota</taxon>
        <taxon>Bacilli</taxon>
        <taxon>Bacillales</taxon>
        <taxon>Bacillaceae</taxon>
        <taxon>Lederbergia</taxon>
    </lineage>
</organism>
<feature type="transmembrane region" description="Helical" evidence="1">
    <location>
        <begin position="135"/>
        <end position="152"/>
    </location>
</feature>
<keyword evidence="1" id="KW-1133">Transmembrane helix</keyword>
<comment type="caution">
    <text evidence="5">The sequence shown here is derived from an EMBL/GenBank/DDBJ whole genome shotgun (WGS) entry which is preliminary data.</text>
</comment>
<gene>
    <name evidence="5" type="ORF">ACFPM4_04380</name>
</gene>
<keyword evidence="1" id="KW-0472">Membrane</keyword>
<dbReference type="InterPro" id="IPR057252">
    <property type="entry name" value="CoiA_C"/>
</dbReference>
<protein>
    <submittedName>
        <fullName evidence="5">Competence protein CoiA</fullName>
    </submittedName>
</protein>
<dbReference type="Pfam" id="PF25166">
    <property type="entry name" value="CoiA_C"/>
    <property type="match status" value="1"/>
</dbReference>
<evidence type="ECO:0000259" key="3">
    <source>
        <dbReference type="Pfam" id="PF25164"/>
    </source>
</evidence>
<dbReference type="InterPro" id="IPR057253">
    <property type="entry name" value="CoiA-like_N"/>
</dbReference>
<evidence type="ECO:0000313" key="6">
    <source>
        <dbReference type="Proteomes" id="UP001596147"/>
    </source>
</evidence>
<dbReference type="RefSeq" id="WP_382348058.1">
    <property type="nucleotide sequence ID" value="NZ_JBHSMC010000001.1"/>
</dbReference>
<dbReference type="Pfam" id="PF25164">
    <property type="entry name" value="CoiA_N"/>
    <property type="match status" value="1"/>
</dbReference>
<dbReference type="Pfam" id="PF06054">
    <property type="entry name" value="CoiA_nuc"/>
    <property type="match status" value="1"/>
</dbReference>
<sequence length="405" mass="47824">MLTAYNENGNFISLAGDMSPQQIRSTLQNQNFYCPICKERVILKVGEIRIPHFSHLKFSNCSSSVSEPESHQHLQGKKQLFTFFKSKVKSVYLEVYLPTIKQRPDIFIKQENHSYAIEFQCSPISRDIIRKRTNGYLSAGIIPIWIIGGLPFQQQYSKNFFRLSDFQWSFVKQRGNSGLSSISYDPSDEMFHYLTGITSLTSRKIAASYQVQSLNGNSYTRNVFHPKSLNVKRWIQEKNNWLQTKVYYGNLKSDPFLKNVYIHKHHPFHLPPIIGIPTLYKEYFHSHPVEWQFYTYLDSLKNIKIGQTFSLKYVHHKIENRIRSGHIIARDLPLEKEQRWKEALAEYIHVLSKLEYFDRKGIDLFEKKRNILIPQTMEQLQKQEESLYRNISFGHTSYRRDNSYN</sequence>
<dbReference type="InterPro" id="IPR021176">
    <property type="entry name" value="Competence-induced_CoiA"/>
</dbReference>
<evidence type="ECO:0000259" key="4">
    <source>
        <dbReference type="Pfam" id="PF25166"/>
    </source>
</evidence>
<feature type="domain" description="Competence protein CoiA nuclease-like" evidence="2">
    <location>
        <begin position="69"/>
        <end position="220"/>
    </location>
</feature>
<name>A0ABW0LE68_9BACI</name>